<evidence type="ECO:0000313" key="7">
    <source>
        <dbReference type="EMBL" id="ATI82759.1"/>
    </source>
</evidence>
<dbReference type="GO" id="GO:0016020">
    <property type="term" value="C:membrane"/>
    <property type="evidence" value="ECO:0007669"/>
    <property type="project" value="UniProtKB-SubCell"/>
</dbReference>
<dbReference type="Gene3D" id="2.40.160.20">
    <property type="match status" value="1"/>
</dbReference>
<dbReference type="GeneID" id="57779920"/>
<dbReference type="EMBL" id="JAOCKX010000054">
    <property type="protein sequence ID" value="MDH2134306.1"/>
    <property type="molecule type" value="Genomic_DNA"/>
</dbReference>
<accession>A0A085K915</accession>
<dbReference type="EMBL" id="CP047218">
    <property type="protein sequence ID" value="QHD69907.1"/>
    <property type="molecule type" value="Genomic_DNA"/>
</dbReference>
<dbReference type="EMBL" id="CP023741">
    <property type="protein sequence ID" value="ATI82759.1"/>
    <property type="molecule type" value="Genomic_DNA"/>
</dbReference>
<feature type="chain" id="PRO_5015029077" evidence="5">
    <location>
        <begin position="23"/>
        <end position="186"/>
    </location>
</feature>
<dbReference type="Proteomes" id="UP000037029">
    <property type="component" value="Chromosome"/>
</dbReference>
<dbReference type="AlphaFoldDB" id="A0A085K915"/>
<dbReference type="EMBL" id="CP033230">
    <property type="protein sequence ID" value="AYO79681.1"/>
    <property type="molecule type" value="Genomic_DNA"/>
</dbReference>
<dbReference type="Proteomes" id="UP000280708">
    <property type="component" value="Chromosome"/>
</dbReference>
<dbReference type="PANTHER" id="PTHR34001">
    <property type="entry name" value="BLL7405 PROTEIN"/>
    <property type="match status" value="1"/>
</dbReference>
<keyword evidence="3" id="KW-0472">Membrane</keyword>
<dbReference type="Proteomes" id="UP000464086">
    <property type="component" value="Chromosome"/>
</dbReference>
<feature type="domain" description="Outer membrane protein beta-barrel" evidence="6">
    <location>
        <begin position="9"/>
        <end position="186"/>
    </location>
</feature>
<evidence type="ECO:0000313" key="10">
    <source>
        <dbReference type="EMBL" id="MDH2134306.1"/>
    </source>
</evidence>
<dbReference type="InterPro" id="IPR027385">
    <property type="entry name" value="Beta-barrel_OMP"/>
</dbReference>
<dbReference type="SUPFAM" id="SSF56925">
    <property type="entry name" value="OMPA-like"/>
    <property type="match status" value="1"/>
</dbReference>
<sequence>MKSITFFIASAVLCFVSAPAFAQDYAPFTGAHAEIITGYDVVDAKGVKSADGLLYGLNAGYDFALGGLILGIEGEISDSTTRLHVAGGKSETDRDLYVGGRIGVPLGSKALAYVKAGYSNARMEYEASDGEGGLIRGGDNGDGLRLGAGLEYRIAEKLFLKGEYRYSDYEAGVSRHQLVTGIGLRF</sequence>
<dbReference type="KEGG" id="sya:A6768_23985"/>
<evidence type="ECO:0000313" key="16">
    <source>
        <dbReference type="Proteomes" id="UP001162318"/>
    </source>
</evidence>
<reference evidence="10" key="5">
    <citation type="submission" date="2022-09" db="EMBL/GenBank/DDBJ databases">
        <title>Intensive care unit water sources are persistently colonized with multi-drug resistant bacteria and are the site of extensive horizontal gene transfer of antibiotic resistance genes.</title>
        <authorList>
            <person name="Diorio-Toth L."/>
        </authorList>
    </citation>
    <scope>NUCLEOTIDE SEQUENCE</scope>
    <source>
        <strain evidence="10">GD03659</strain>
    </source>
</reference>
<evidence type="ECO:0000313" key="9">
    <source>
        <dbReference type="EMBL" id="AYO79681.1"/>
    </source>
</evidence>
<reference evidence="9 14" key="3">
    <citation type="submission" date="2018-10" db="EMBL/GenBank/DDBJ databases">
        <title>Characterization and genome analysis of a novel bacterium Sphingobium yanoikuyae SJTF8 capable of degrading PAHs.</title>
        <authorList>
            <person name="Yin C."/>
            <person name="Xiong W."/>
            <person name="Liang R."/>
        </authorList>
    </citation>
    <scope>NUCLEOTIDE SEQUENCE [LARGE SCALE GENOMIC DNA]</scope>
    <source>
        <strain evidence="9 14">SJTF8</strain>
    </source>
</reference>
<gene>
    <name evidence="7" type="ORF">A6768_23985</name>
    <name evidence="8" type="ORF">BV87_00895</name>
    <name evidence="9" type="ORF">EBF16_24130</name>
    <name evidence="11" type="ORF">GS397_24690</name>
    <name evidence="10" type="ORF">N5J77_24545</name>
</gene>
<evidence type="ECO:0000256" key="4">
    <source>
        <dbReference type="ARBA" id="ARBA00038306"/>
    </source>
</evidence>
<evidence type="ECO:0000259" key="6">
    <source>
        <dbReference type="Pfam" id="PF13505"/>
    </source>
</evidence>
<evidence type="ECO:0000313" key="11">
    <source>
        <dbReference type="EMBL" id="QHD69907.1"/>
    </source>
</evidence>
<evidence type="ECO:0000256" key="5">
    <source>
        <dbReference type="SAM" id="SignalP"/>
    </source>
</evidence>
<keyword evidence="2 5" id="KW-0732">Signal</keyword>
<reference evidence="7 13" key="2">
    <citation type="submission" date="2017-10" db="EMBL/GenBank/DDBJ databases">
        <title>Sphingobium yanoikuyae S72.</title>
        <authorList>
            <person name="Sanchez E."/>
            <person name="Bustos P."/>
            <person name="Mendoza P."/>
            <person name="Guo X."/>
            <person name="Mendoza A."/>
        </authorList>
    </citation>
    <scope>NUCLEOTIDE SEQUENCE [LARGE SCALE GENOMIC DNA]</scope>
    <source>
        <strain evidence="7 13">S72</strain>
    </source>
</reference>
<evidence type="ECO:0000313" key="15">
    <source>
        <dbReference type="Proteomes" id="UP000464086"/>
    </source>
</evidence>
<evidence type="ECO:0000313" key="14">
    <source>
        <dbReference type="Proteomes" id="UP000280708"/>
    </source>
</evidence>
<dbReference type="InterPro" id="IPR051692">
    <property type="entry name" value="OMP-like"/>
</dbReference>
<feature type="signal peptide" evidence="5">
    <location>
        <begin position="1"/>
        <end position="22"/>
    </location>
</feature>
<evidence type="ECO:0000313" key="8">
    <source>
        <dbReference type="EMBL" id="ATP17089.1"/>
    </source>
</evidence>
<comment type="subcellular location">
    <subcellularLocation>
        <location evidence="1">Membrane</location>
    </subcellularLocation>
</comment>
<organism evidence="10 16">
    <name type="scientific">Sphingobium yanoikuyae</name>
    <name type="common">Sphingomonas yanoikuyae</name>
    <dbReference type="NCBI Taxonomy" id="13690"/>
    <lineage>
        <taxon>Bacteria</taxon>
        <taxon>Pseudomonadati</taxon>
        <taxon>Pseudomonadota</taxon>
        <taxon>Alphaproteobacteria</taxon>
        <taxon>Sphingomonadales</taxon>
        <taxon>Sphingomonadaceae</taxon>
        <taxon>Sphingobium</taxon>
    </lineage>
</organism>
<dbReference type="RefSeq" id="WP_037507272.1">
    <property type="nucleotide sequence ID" value="NZ_CAIGKD010000001.1"/>
</dbReference>
<dbReference type="EMBL" id="CP020925">
    <property type="protein sequence ID" value="ATP17089.1"/>
    <property type="molecule type" value="Genomic_DNA"/>
</dbReference>
<dbReference type="Pfam" id="PF13505">
    <property type="entry name" value="OMP_b-brl"/>
    <property type="match status" value="1"/>
</dbReference>
<evidence type="ECO:0000313" key="12">
    <source>
        <dbReference type="Proteomes" id="UP000037029"/>
    </source>
</evidence>
<protein>
    <submittedName>
        <fullName evidence="8">Opacity protein</fullName>
    </submittedName>
    <submittedName>
        <fullName evidence="11">Outer membrane beta-barrel protein</fullName>
    </submittedName>
    <submittedName>
        <fullName evidence="10">Porin family protein</fullName>
    </submittedName>
</protein>
<evidence type="ECO:0000256" key="2">
    <source>
        <dbReference type="ARBA" id="ARBA00022729"/>
    </source>
</evidence>
<evidence type="ECO:0000256" key="1">
    <source>
        <dbReference type="ARBA" id="ARBA00004370"/>
    </source>
</evidence>
<evidence type="ECO:0000313" key="13">
    <source>
        <dbReference type="Proteomes" id="UP000219422"/>
    </source>
</evidence>
<proteinExistence type="inferred from homology"/>
<dbReference type="PANTHER" id="PTHR34001:SF3">
    <property type="entry name" value="BLL7405 PROTEIN"/>
    <property type="match status" value="1"/>
</dbReference>
<dbReference type="Proteomes" id="UP000219422">
    <property type="component" value="Chromosome"/>
</dbReference>
<evidence type="ECO:0000256" key="3">
    <source>
        <dbReference type="ARBA" id="ARBA00023136"/>
    </source>
</evidence>
<dbReference type="Proteomes" id="UP001162318">
    <property type="component" value="Unassembled WGS sequence"/>
</dbReference>
<reference evidence="8 12" key="1">
    <citation type="submission" date="2017-04" db="EMBL/GenBank/DDBJ databases">
        <title>Characterization, genome and methylation analysis of a phthalic acid esters degrading strain Sphingobium yanoikuyae SHJ.</title>
        <authorList>
            <person name="Feng L."/>
        </authorList>
    </citation>
    <scope>NUCLEOTIDE SEQUENCE [LARGE SCALE GENOMIC DNA]</scope>
    <source>
        <strain evidence="8 12">SHJ</strain>
    </source>
</reference>
<reference evidence="11 15" key="4">
    <citation type="submission" date="2019-12" db="EMBL/GenBank/DDBJ databases">
        <title>Functional and genomic insights into the Sphingobium yanoikuyae YC-JY1, a bacterium efficiently degrading bisphenol A.</title>
        <authorList>
            <person name="Jia Y."/>
            <person name="Li X."/>
            <person name="Wang J."/>
            <person name="Eltoukhy A."/>
            <person name="Lamraoui I."/>
            <person name="Yan Y."/>
        </authorList>
    </citation>
    <scope>NUCLEOTIDE SEQUENCE [LARGE SCALE GENOMIC DNA]</scope>
    <source>
        <strain evidence="11 15">YC-JY1</strain>
    </source>
</reference>
<comment type="similarity">
    <text evidence="4">Belongs to the Omp25/RopB family.</text>
</comment>
<name>A0A085K915_SPHYA</name>
<dbReference type="InterPro" id="IPR011250">
    <property type="entry name" value="OMP/PagP_B-barrel"/>
</dbReference>